<feature type="chain" id="PRO_5021341946" evidence="3">
    <location>
        <begin position="21"/>
        <end position="663"/>
    </location>
</feature>
<evidence type="ECO:0000259" key="4">
    <source>
        <dbReference type="Pfam" id="PF01464"/>
    </source>
</evidence>
<feature type="signal peptide" evidence="3">
    <location>
        <begin position="1"/>
        <end position="20"/>
    </location>
</feature>
<dbReference type="Proteomes" id="UP000298180">
    <property type="component" value="Unassembled WGS sequence"/>
</dbReference>
<evidence type="ECO:0000256" key="3">
    <source>
        <dbReference type="SAM" id="SignalP"/>
    </source>
</evidence>
<dbReference type="AlphaFoldDB" id="A0A4Z0CB18"/>
<protein>
    <submittedName>
        <fullName evidence="5">Lytic transglycosylase domain-containing protein</fullName>
    </submittedName>
</protein>
<dbReference type="OrthoDB" id="92254at2"/>
<gene>
    <name evidence="5" type="ORF">EZ313_11900</name>
</gene>
<dbReference type="InterPro" id="IPR023346">
    <property type="entry name" value="Lysozyme-like_dom_sf"/>
</dbReference>
<keyword evidence="2 3" id="KW-0732">Signal</keyword>
<dbReference type="GO" id="GO:0042597">
    <property type="term" value="C:periplasmic space"/>
    <property type="evidence" value="ECO:0007669"/>
    <property type="project" value="InterPro"/>
</dbReference>
<feature type="domain" description="Transglycosylase SLT" evidence="4">
    <location>
        <begin position="495"/>
        <end position="598"/>
    </location>
</feature>
<evidence type="ECO:0000256" key="2">
    <source>
        <dbReference type="ARBA" id="ARBA00022729"/>
    </source>
</evidence>
<dbReference type="InterPro" id="IPR008939">
    <property type="entry name" value="Lytic_TGlycosylase_superhlx_U"/>
</dbReference>
<reference evidence="5 6" key="1">
    <citation type="submission" date="2019-03" db="EMBL/GenBank/DDBJ databases">
        <title>Ramlibacter henchirensis DSM 14656, whole genome shotgun sequence.</title>
        <authorList>
            <person name="Zhang X."/>
            <person name="Feng G."/>
            <person name="Zhu H."/>
        </authorList>
    </citation>
    <scope>NUCLEOTIDE SEQUENCE [LARGE SCALE GENOMIC DNA]</scope>
    <source>
        <strain evidence="5 6">DSM 14656</strain>
    </source>
</reference>
<sequence>MKLRAILTSIIVALAGAANAQGAGDQAILEMAQAYAKNNKARLAQLLPQVRGHLLEAWGAYWELSSRLDTATPQEVEEFFTRYAGTYQEDRMRNDWLLLLGQRRDWGTFAEEHPRFRMNDDPQVRCYALLIQHLREGPAAPAWLEDEVRRLWFSPRESGEACTQAASRLLAEGAGRNRLSEADAWRKARLAMEANRPRAVEAAVELVAPDALPLLKQINASPTKFLTSRVTVASRSRKELIALALIKLATSDIDNAAQLLDRKWGPQLSPEERNWVWGVLGKQAAQRLSPDAMGYYARVARDSDLSDDMLAWKARAALRAGSTPRWDELLSAIDAMGEDLRKETTWQYWKARALLASGKESQRAEARKLLEGIASPRGFYEQLALEELGRPITIPQRPAPLTAEEKEAVRANPSLARGLYAIGIGLRNEGVREWNYGTSLARPGGLSDRELLAAAALACEREVWDRCINTSDRTRGEFDIEQRFPMPFRETVVRRSQEIGLDPAYVYGLIRQESRFVMDARSHVGASGLMQVMPATARWTARRIGLNGFTTDQLNDRDTNIAIGTGYLKLVLDDFNGSMPLAAAAYNAGPNRPRAWRNGPVIEAAAWAENVPFGETRDYVKRVLANTTIYAAVLSGQPQSLKSRLGMVGPRDAALPEPNRELP</sequence>
<dbReference type="EMBL" id="SMLM01000001">
    <property type="protein sequence ID" value="TFZ07269.1"/>
    <property type="molecule type" value="Genomic_DNA"/>
</dbReference>
<dbReference type="Gene3D" id="1.25.20.10">
    <property type="entry name" value="Bacterial muramidases"/>
    <property type="match status" value="1"/>
</dbReference>
<dbReference type="Gene3D" id="1.10.530.10">
    <property type="match status" value="1"/>
</dbReference>
<accession>A0A4Z0CB18</accession>
<comment type="caution">
    <text evidence="5">The sequence shown here is derived from an EMBL/GenBank/DDBJ whole genome shotgun (WGS) entry which is preliminary data.</text>
</comment>
<dbReference type="GO" id="GO:0004553">
    <property type="term" value="F:hydrolase activity, hydrolyzing O-glycosyl compounds"/>
    <property type="evidence" value="ECO:0007669"/>
    <property type="project" value="InterPro"/>
</dbReference>
<dbReference type="PANTHER" id="PTHR37423:SF5">
    <property type="entry name" value="SOLUBLE LYTIC MUREIN TRANSGLYCOSYLASE"/>
    <property type="match status" value="1"/>
</dbReference>
<organism evidence="5 6">
    <name type="scientific">Ramlibacter henchirensis</name>
    <dbReference type="NCBI Taxonomy" id="204072"/>
    <lineage>
        <taxon>Bacteria</taxon>
        <taxon>Pseudomonadati</taxon>
        <taxon>Pseudomonadota</taxon>
        <taxon>Betaproteobacteria</taxon>
        <taxon>Burkholderiales</taxon>
        <taxon>Comamonadaceae</taxon>
        <taxon>Ramlibacter</taxon>
    </lineage>
</organism>
<dbReference type="CDD" id="cd13401">
    <property type="entry name" value="Slt70-like"/>
    <property type="match status" value="1"/>
</dbReference>
<evidence type="ECO:0000313" key="6">
    <source>
        <dbReference type="Proteomes" id="UP000298180"/>
    </source>
</evidence>
<evidence type="ECO:0000256" key="1">
    <source>
        <dbReference type="ARBA" id="ARBA00007734"/>
    </source>
</evidence>
<proteinExistence type="inferred from homology"/>
<evidence type="ECO:0000313" key="5">
    <source>
        <dbReference type="EMBL" id="TFZ07269.1"/>
    </source>
</evidence>
<dbReference type="Pfam" id="PF01464">
    <property type="entry name" value="SLT"/>
    <property type="match status" value="1"/>
</dbReference>
<dbReference type="InterPro" id="IPR008258">
    <property type="entry name" value="Transglycosylase_SLT_dom_1"/>
</dbReference>
<dbReference type="SUPFAM" id="SSF53955">
    <property type="entry name" value="Lysozyme-like"/>
    <property type="match status" value="1"/>
</dbReference>
<keyword evidence="6" id="KW-1185">Reference proteome</keyword>
<name>A0A4Z0CB18_9BURK</name>
<dbReference type="RefSeq" id="WP_135263350.1">
    <property type="nucleotide sequence ID" value="NZ_SMLM01000001.1"/>
</dbReference>
<dbReference type="SUPFAM" id="SSF48435">
    <property type="entry name" value="Bacterial muramidases"/>
    <property type="match status" value="1"/>
</dbReference>
<dbReference type="PANTHER" id="PTHR37423">
    <property type="entry name" value="SOLUBLE LYTIC MUREIN TRANSGLYCOSYLASE-RELATED"/>
    <property type="match status" value="1"/>
</dbReference>
<comment type="similarity">
    <text evidence="1">Belongs to the transglycosylase Slt family.</text>
</comment>